<dbReference type="AlphaFoldDB" id="A0AAJ8E1E2"/>
<keyword evidence="1" id="KW-1133">Transmembrane helix</keyword>
<evidence type="ECO:0008006" key="3">
    <source>
        <dbReference type="Google" id="ProtNLM"/>
    </source>
</evidence>
<evidence type="ECO:0000256" key="1">
    <source>
        <dbReference type="SAM" id="Phobius"/>
    </source>
</evidence>
<dbReference type="VEuPathDB" id="FungiDB:An07g09080"/>
<protein>
    <recommendedName>
        <fullName evidence="3">Transmembrane protein</fullName>
    </recommendedName>
</protein>
<gene>
    <name evidence="2" type="ORF">An07g09080</name>
</gene>
<organism evidence="2">
    <name type="scientific">Aspergillus niger</name>
    <dbReference type="NCBI Taxonomy" id="5061"/>
    <lineage>
        <taxon>Eukaryota</taxon>
        <taxon>Fungi</taxon>
        <taxon>Dikarya</taxon>
        <taxon>Ascomycota</taxon>
        <taxon>Pezizomycotina</taxon>
        <taxon>Eurotiomycetes</taxon>
        <taxon>Eurotiomycetidae</taxon>
        <taxon>Eurotiales</taxon>
        <taxon>Aspergillaceae</taxon>
        <taxon>Aspergillus</taxon>
        <taxon>Aspergillus subgen. Circumdati</taxon>
    </lineage>
</organism>
<keyword evidence="1" id="KW-0812">Transmembrane</keyword>
<evidence type="ECO:0000313" key="2">
    <source>
        <dbReference type="RefSeq" id="XP_059603830.1"/>
    </source>
</evidence>
<dbReference type="GeneID" id="84591518"/>
<dbReference type="KEGG" id="ang:An07g09080"/>
<sequence>MTVDAVAESRWGNEDRVYFGPRPVDSGTQACPRRPPRDSQFASLFHCNLRFIIVLGLVLFFVPVHNWIPTKAQSMWVESMGPLTRCPPLTRTVPSTNGLTGNWAKAVNTDASSLPSLAVAAQNPMQHRILRLLIPFPDMRD</sequence>
<feature type="transmembrane region" description="Helical" evidence="1">
    <location>
        <begin position="49"/>
        <end position="68"/>
    </location>
</feature>
<reference evidence="2" key="2">
    <citation type="submission" date="2025-08" db="UniProtKB">
        <authorList>
            <consortium name="RefSeq"/>
        </authorList>
    </citation>
    <scope>IDENTIFICATION</scope>
</reference>
<keyword evidence="1" id="KW-0472">Membrane</keyword>
<dbReference type="RefSeq" id="XP_059603830.1">
    <property type="nucleotide sequence ID" value="XM_059748688.1"/>
</dbReference>
<proteinExistence type="predicted"/>
<name>A0AAJ8E1E2_ASPNG</name>
<reference evidence="2" key="1">
    <citation type="submission" date="2025-02" db="EMBL/GenBank/DDBJ databases">
        <authorList>
            <consortium name="NCBI Genome Project"/>
        </authorList>
    </citation>
    <scope>NUCLEOTIDE SEQUENCE</scope>
</reference>
<accession>A0AAJ8E1E2</accession>